<evidence type="ECO:0000256" key="1">
    <source>
        <dbReference type="ARBA" id="ARBA00022679"/>
    </source>
</evidence>
<dbReference type="Pfam" id="PF02458">
    <property type="entry name" value="Transferase"/>
    <property type="match status" value="1"/>
</dbReference>
<dbReference type="InterPro" id="IPR050317">
    <property type="entry name" value="Plant_Fungal_Acyltransferase"/>
</dbReference>
<keyword evidence="1" id="KW-0808">Transferase</keyword>
<dbReference type="Proteomes" id="UP001595765">
    <property type="component" value="Unassembled WGS sequence"/>
</dbReference>
<organism evidence="2 3">
    <name type="scientific">Streptomyces polygonati</name>
    <dbReference type="NCBI Taxonomy" id="1617087"/>
    <lineage>
        <taxon>Bacteria</taxon>
        <taxon>Bacillati</taxon>
        <taxon>Actinomycetota</taxon>
        <taxon>Actinomycetes</taxon>
        <taxon>Kitasatosporales</taxon>
        <taxon>Streptomycetaceae</taxon>
        <taxon>Streptomyces</taxon>
    </lineage>
</organism>
<evidence type="ECO:0000313" key="2">
    <source>
        <dbReference type="EMBL" id="MFC4034495.1"/>
    </source>
</evidence>
<dbReference type="SUPFAM" id="SSF52777">
    <property type="entry name" value="CoA-dependent acyltransferases"/>
    <property type="match status" value="1"/>
</dbReference>
<evidence type="ECO:0000313" key="3">
    <source>
        <dbReference type="Proteomes" id="UP001595765"/>
    </source>
</evidence>
<protein>
    <submittedName>
        <fullName evidence="2">Acyltransferase</fullName>
    </submittedName>
</protein>
<accession>A0ABV8HUK0</accession>
<comment type="caution">
    <text evidence="2">The sequence shown here is derived from an EMBL/GenBank/DDBJ whole genome shotgun (WGS) entry which is preliminary data.</text>
</comment>
<dbReference type="EMBL" id="JBHSBB010000014">
    <property type="protein sequence ID" value="MFC4034495.1"/>
    <property type="molecule type" value="Genomic_DNA"/>
</dbReference>
<reference evidence="3" key="1">
    <citation type="journal article" date="2019" name="Int. J. Syst. Evol. Microbiol.">
        <title>The Global Catalogue of Microorganisms (GCM) 10K type strain sequencing project: providing services to taxonomists for standard genome sequencing and annotation.</title>
        <authorList>
            <consortium name="The Broad Institute Genomics Platform"/>
            <consortium name="The Broad Institute Genome Sequencing Center for Infectious Disease"/>
            <person name="Wu L."/>
            <person name="Ma J."/>
        </authorList>
    </citation>
    <scope>NUCLEOTIDE SEQUENCE [LARGE SCALE GENOMIC DNA]</scope>
    <source>
        <strain evidence="3">CGMCC 4.7237</strain>
    </source>
</reference>
<dbReference type="RefSeq" id="WP_386432694.1">
    <property type="nucleotide sequence ID" value="NZ_JBHSBB010000014.1"/>
</dbReference>
<name>A0ABV8HUK0_9ACTN</name>
<keyword evidence="3" id="KW-1185">Reference proteome</keyword>
<keyword evidence="2" id="KW-0012">Acyltransferase</keyword>
<proteinExistence type="predicted"/>
<sequence>MGDWSKLRGSRTVRPESVAGPPVVVRCGLTDSLLGGLTVSVGHFFARAPDEERLAAGLAVALDRVPVFAGRLRVAGGGLEIVCDGTGVPVDSHDVDATLGELMSRVTLPTAGLVDHVDAAKARAGEAPLLTVRISHASDGGAVLGISWHHAVGDVQSFVLLMRVWSAAVEGRALPEVELVTDRDAYLDRVLPAEDCGRPGFRVPGPEEAAVLAREVAVSGRANRTVQIYFGDAETERMREAYSAAAGRRLSNSDVLCAHTVCAVRELDGDGDGGTGGAGGLTVPVNVRRPLGLPQAVLGNLLGEIHLETPAGCGPAQLAARLRAAVADFTGSHLNLRANLAFLESIGQSRLGDCVPLGFDPARHRITFSNWSRFGLYDLTFGSGPALFFSPVANLQLPWVTWLVEGFENTGSLLTAVLPARLTGRLRGAEGHALLHRFRAAGDVLPPTAHAVRRLA</sequence>
<dbReference type="Gene3D" id="3.30.559.10">
    <property type="entry name" value="Chloramphenicol acetyltransferase-like domain"/>
    <property type="match status" value="2"/>
</dbReference>
<dbReference type="PANTHER" id="PTHR31642:SF310">
    <property type="entry name" value="FATTY ALCOHOL:CAFFEOYL-COA ACYLTRANSFERASE"/>
    <property type="match status" value="1"/>
</dbReference>
<dbReference type="GO" id="GO:0016746">
    <property type="term" value="F:acyltransferase activity"/>
    <property type="evidence" value="ECO:0007669"/>
    <property type="project" value="UniProtKB-KW"/>
</dbReference>
<dbReference type="PANTHER" id="PTHR31642">
    <property type="entry name" value="TRICHOTHECENE 3-O-ACETYLTRANSFERASE"/>
    <property type="match status" value="1"/>
</dbReference>
<dbReference type="InterPro" id="IPR023213">
    <property type="entry name" value="CAT-like_dom_sf"/>
</dbReference>
<gene>
    <name evidence="2" type="ORF">ACFO3J_23900</name>
</gene>